<dbReference type="EMBL" id="JBFTWV010000159">
    <property type="protein sequence ID" value="KAL2785001.1"/>
    <property type="molecule type" value="Genomic_DNA"/>
</dbReference>
<keyword evidence="4" id="KW-1185">Reference proteome</keyword>
<feature type="compositionally biased region" description="Low complexity" evidence="1">
    <location>
        <begin position="59"/>
        <end position="82"/>
    </location>
</feature>
<keyword evidence="2" id="KW-0812">Transmembrane</keyword>
<proteinExistence type="predicted"/>
<protein>
    <submittedName>
        <fullName evidence="3">Uncharacterized protein</fullName>
    </submittedName>
</protein>
<sequence length="169" mass="17528">MVANAKAQGFVIAPSAMPFVNANATATMAIQVHTTHIETGDVYSDGTVVYDLLVTEATSTTPTPMTDTDTLTVTPTPTSTSISDDDSESTETEPYYPPIDGQLFGDNDKDSVEDGGGLPSGAKAGIGAGVAVGTVLLVVGAILLHRRHKTRNPPKTIREITSGPSQAEL</sequence>
<feature type="transmembrane region" description="Helical" evidence="2">
    <location>
        <begin position="124"/>
        <end position="144"/>
    </location>
</feature>
<reference evidence="3 4" key="1">
    <citation type="submission" date="2024-07" db="EMBL/GenBank/DDBJ databases">
        <title>Section-level genome sequencing and comparative genomics of Aspergillus sections Usti and Cavernicolus.</title>
        <authorList>
            <consortium name="Lawrence Berkeley National Laboratory"/>
            <person name="Nybo J.L."/>
            <person name="Vesth T.C."/>
            <person name="Theobald S."/>
            <person name="Frisvad J.C."/>
            <person name="Larsen T.O."/>
            <person name="Kjaerboelling I."/>
            <person name="Rothschild-Mancinelli K."/>
            <person name="Lyhne E.K."/>
            <person name="Kogle M.E."/>
            <person name="Barry K."/>
            <person name="Clum A."/>
            <person name="Na H."/>
            <person name="Ledsgaard L."/>
            <person name="Lin J."/>
            <person name="Lipzen A."/>
            <person name="Kuo A."/>
            <person name="Riley R."/>
            <person name="Mondo S."/>
            <person name="Labutti K."/>
            <person name="Haridas S."/>
            <person name="Pangalinan J."/>
            <person name="Salamov A.A."/>
            <person name="Simmons B.A."/>
            <person name="Magnuson J.K."/>
            <person name="Chen J."/>
            <person name="Drula E."/>
            <person name="Henrissat B."/>
            <person name="Wiebenga A."/>
            <person name="Lubbers R.J."/>
            <person name="Gomes A.C."/>
            <person name="Makela M.R."/>
            <person name="Stajich J."/>
            <person name="Grigoriev I.V."/>
            <person name="Mortensen U.H."/>
            <person name="De Vries R.P."/>
            <person name="Baker S.E."/>
            <person name="Andersen M.R."/>
        </authorList>
    </citation>
    <scope>NUCLEOTIDE SEQUENCE [LARGE SCALE GENOMIC DNA]</scope>
    <source>
        <strain evidence="3 4">CBS 209.92</strain>
    </source>
</reference>
<organism evidence="3 4">
    <name type="scientific">Aspergillus keveii</name>
    <dbReference type="NCBI Taxonomy" id="714993"/>
    <lineage>
        <taxon>Eukaryota</taxon>
        <taxon>Fungi</taxon>
        <taxon>Dikarya</taxon>
        <taxon>Ascomycota</taxon>
        <taxon>Pezizomycotina</taxon>
        <taxon>Eurotiomycetes</taxon>
        <taxon>Eurotiomycetidae</taxon>
        <taxon>Eurotiales</taxon>
        <taxon>Aspergillaceae</taxon>
        <taxon>Aspergillus</taxon>
        <taxon>Aspergillus subgen. Nidulantes</taxon>
    </lineage>
</organism>
<comment type="caution">
    <text evidence="3">The sequence shown here is derived from an EMBL/GenBank/DDBJ whole genome shotgun (WGS) entry which is preliminary data.</text>
</comment>
<gene>
    <name evidence="3" type="ORF">BJX66DRAFT_70630</name>
</gene>
<evidence type="ECO:0000313" key="3">
    <source>
        <dbReference type="EMBL" id="KAL2785001.1"/>
    </source>
</evidence>
<evidence type="ECO:0000256" key="2">
    <source>
        <dbReference type="SAM" id="Phobius"/>
    </source>
</evidence>
<accession>A0ABR4FP12</accession>
<keyword evidence="2" id="KW-1133">Transmembrane helix</keyword>
<evidence type="ECO:0000256" key="1">
    <source>
        <dbReference type="SAM" id="MobiDB-lite"/>
    </source>
</evidence>
<feature type="region of interest" description="Disordered" evidence="1">
    <location>
        <begin position="59"/>
        <end position="118"/>
    </location>
</feature>
<name>A0ABR4FP12_9EURO</name>
<keyword evidence="2" id="KW-0472">Membrane</keyword>
<evidence type="ECO:0000313" key="4">
    <source>
        <dbReference type="Proteomes" id="UP001610563"/>
    </source>
</evidence>
<dbReference type="Proteomes" id="UP001610563">
    <property type="component" value="Unassembled WGS sequence"/>
</dbReference>